<gene>
    <name evidence="1" type="ORF">GCM10009745_73670</name>
</gene>
<organism evidence="1 2">
    <name type="scientific">Kribbella yunnanensis</name>
    <dbReference type="NCBI Taxonomy" id="190194"/>
    <lineage>
        <taxon>Bacteria</taxon>
        <taxon>Bacillati</taxon>
        <taxon>Actinomycetota</taxon>
        <taxon>Actinomycetes</taxon>
        <taxon>Propionibacteriales</taxon>
        <taxon>Kribbellaceae</taxon>
        <taxon>Kribbella</taxon>
    </lineage>
</organism>
<comment type="caution">
    <text evidence="1">The sequence shown here is derived from an EMBL/GenBank/DDBJ whole genome shotgun (WGS) entry which is preliminary data.</text>
</comment>
<evidence type="ECO:0000313" key="2">
    <source>
        <dbReference type="Proteomes" id="UP001500280"/>
    </source>
</evidence>
<reference evidence="2" key="1">
    <citation type="journal article" date="2019" name="Int. J. Syst. Evol. Microbiol.">
        <title>The Global Catalogue of Microorganisms (GCM) 10K type strain sequencing project: providing services to taxonomists for standard genome sequencing and annotation.</title>
        <authorList>
            <consortium name="The Broad Institute Genomics Platform"/>
            <consortium name="The Broad Institute Genome Sequencing Center for Infectious Disease"/>
            <person name="Wu L."/>
            <person name="Ma J."/>
        </authorList>
    </citation>
    <scope>NUCLEOTIDE SEQUENCE [LARGE SCALE GENOMIC DNA]</scope>
    <source>
        <strain evidence="2">JCM 14307</strain>
    </source>
</reference>
<keyword evidence="2" id="KW-1185">Reference proteome</keyword>
<dbReference type="EMBL" id="BAAANF010000025">
    <property type="protein sequence ID" value="GAA1714617.1"/>
    <property type="molecule type" value="Genomic_DNA"/>
</dbReference>
<accession>A0ABP4UZQ0</accession>
<sequence>MSQPNVFQLFHPIGGVGARSGFACGAACAVAGTTTAHKTKLRTEASRHRRMADSIRGWGGTHCEGSYTRRHLPDKT</sequence>
<name>A0ABP4UZQ0_9ACTN</name>
<evidence type="ECO:0000313" key="1">
    <source>
        <dbReference type="EMBL" id="GAA1714617.1"/>
    </source>
</evidence>
<dbReference type="Proteomes" id="UP001500280">
    <property type="component" value="Unassembled WGS sequence"/>
</dbReference>
<proteinExistence type="predicted"/>
<protein>
    <submittedName>
        <fullName evidence="1">Uncharacterized protein</fullName>
    </submittedName>
</protein>